<feature type="compositionally biased region" description="Basic and acidic residues" evidence="1">
    <location>
        <begin position="23"/>
        <end position="43"/>
    </location>
</feature>
<dbReference type="HOGENOM" id="CLU_1426525_0_0_5"/>
<dbReference type="RefSeq" id="WP_014101621.1">
    <property type="nucleotide sequence ID" value="NC_016026.1"/>
</dbReference>
<reference evidence="2 3" key="1">
    <citation type="journal article" date="2011" name="BMC Genomics">
        <title>Genomic insights into an obligate epibiotic bacterial predator: Micavibrio aeruginosavorus ARL-13.</title>
        <authorList>
            <person name="Wang Z."/>
            <person name="Kadouri D."/>
            <person name="Wu M."/>
        </authorList>
    </citation>
    <scope>NUCLEOTIDE SEQUENCE [LARGE SCALE GENOMIC DNA]</scope>
    <source>
        <strain evidence="2 3">ARL-13</strain>
    </source>
</reference>
<dbReference type="OrthoDB" id="9928554at2"/>
<protein>
    <submittedName>
        <fullName evidence="2">Uncharacterized protein</fullName>
    </submittedName>
</protein>
<feature type="region of interest" description="Disordered" evidence="1">
    <location>
        <begin position="23"/>
        <end position="49"/>
    </location>
</feature>
<dbReference type="KEGG" id="mai:MICA_50"/>
<evidence type="ECO:0000313" key="2">
    <source>
        <dbReference type="EMBL" id="AEP08398.1"/>
    </source>
</evidence>
<sequence>MDSKLDGVFRTTFRTTEHADSWLGIRHDDDRGHGKKKDEHKDESDEFSFGDDAHVSVSALYVFLRDLLIQAGTAVPTPPQTTPAAMPATPAPDAPPPTQVAQQASMAAHAYQNTARQGSPSISISDTAPPPPPTPTGPKVELSPDEIRTIQRLMSDLETLAGRGVGTLTIKKADTFLQSLRAAVDLILTP</sequence>
<proteinExistence type="predicted"/>
<organism evidence="2 3">
    <name type="scientific">Micavibrio aeruginosavorus (strain ARL-13)</name>
    <dbReference type="NCBI Taxonomy" id="856793"/>
    <lineage>
        <taxon>Bacteria</taxon>
        <taxon>Pseudomonadati</taxon>
        <taxon>Bdellovibrionota</taxon>
        <taxon>Bdellovibrionia</taxon>
        <taxon>Bdellovibrionales</taxon>
        <taxon>Pseudobdellovibrionaceae</taxon>
        <taxon>Micavibrio</taxon>
    </lineage>
</organism>
<dbReference type="AlphaFoldDB" id="G2KLG2"/>
<feature type="region of interest" description="Disordered" evidence="1">
    <location>
        <begin position="75"/>
        <end position="142"/>
    </location>
</feature>
<dbReference type="EMBL" id="CP002382">
    <property type="protein sequence ID" value="AEP08398.1"/>
    <property type="molecule type" value="Genomic_DNA"/>
</dbReference>
<gene>
    <name evidence="2" type="ordered locus">MICA_50</name>
</gene>
<feature type="compositionally biased region" description="Pro residues" evidence="1">
    <location>
        <begin position="89"/>
        <end position="98"/>
    </location>
</feature>
<dbReference type="Proteomes" id="UP000009286">
    <property type="component" value="Chromosome"/>
</dbReference>
<dbReference type="STRING" id="856793.MICA_50"/>
<keyword evidence="3" id="KW-1185">Reference proteome</keyword>
<evidence type="ECO:0000313" key="3">
    <source>
        <dbReference type="Proteomes" id="UP000009286"/>
    </source>
</evidence>
<accession>G2KLG2</accession>
<evidence type="ECO:0000256" key="1">
    <source>
        <dbReference type="SAM" id="MobiDB-lite"/>
    </source>
</evidence>
<name>G2KLG2_MICAA</name>